<reference evidence="9" key="1">
    <citation type="submission" date="2021-03" db="EMBL/GenBank/DDBJ databases">
        <authorList>
            <person name="Li Z."/>
            <person name="Yang C."/>
        </authorList>
    </citation>
    <scope>NUCLEOTIDE SEQUENCE</scope>
    <source>
        <strain evidence="9">Dzin_1.0</strain>
        <tissue evidence="9">Leaf</tissue>
    </source>
</reference>
<dbReference type="Gene3D" id="3.30.40.10">
    <property type="entry name" value="Zinc/RING finger domain, C3HC4 (zinc finger)"/>
    <property type="match status" value="1"/>
</dbReference>
<dbReference type="PROSITE" id="PS50089">
    <property type="entry name" value="ZF_RING_2"/>
    <property type="match status" value="1"/>
</dbReference>
<dbReference type="SMART" id="SM00184">
    <property type="entry name" value="RING"/>
    <property type="match status" value="1"/>
</dbReference>
<organism evidence="9 10">
    <name type="scientific">Dioscorea zingiberensis</name>
    <dbReference type="NCBI Taxonomy" id="325984"/>
    <lineage>
        <taxon>Eukaryota</taxon>
        <taxon>Viridiplantae</taxon>
        <taxon>Streptophyta</taxon>
        <taxon>Embryophyta</taxon>
        <taxon>Tracheophyta</taxon>
        <taxon>Spermatophyta</taxon>
        <taxon>Magnoliopsida</taxon>
        <taxon>Liliopsida</taxon>
        <taxon>Dioscoreales</taxon>
        <taxon>Dioscoreaceae</taxon>
        <taxon>Dioscorea</taxon>
    </lineage>
</organism>
<evidence type="ECO:0000313" key="9">
    <source>
        <dbReference type="EMBL" id="KAJ0969849.1"/>
    </source>
</evidence>
<evidence type="ECO:0000256" key="4">
    <source>
        <dbReference type="ARBA" id="ARBA00022771"/>
    </source>
</evidence>
<comment type="catalytic activity">
    <reaction evidence="1">
        <text>S-ubiquitinyl-[E2 ubiquitin-conjugating enzyme]-L-cysteine + [acceptor protein]-L-lysine = [E2 ubiquitin-conjugating enzyme]-L-cysteine + N(6)-ubiquitinyl-[acceptor protein]-L-lysine.</text>
        <dbReference type="EC" id="2.3.2.27"/>
    </reaction>
</comment>
<dbReference type="AlphaFoldDB" id="A0A9D5CBG1"/>
<evidence type="ECO:0000256" key="6">
    <source>
        <dbReference type="ARBA" id="ARBA00024209"/>
    </source>
</evidence>
<comment type="similarity">
    <text evidence="6">Belongs to the RING-type zinc finger family. ATL subfamily.</text>
</comment>
<dbReference type="GO" id="GO:0061630">
    <property type="term" value="F:ubiquitin protein ligase activity"/>
    <property type="evidence" value="ECO:0007669"/>
    <property type="project" value="UniProtKB-EC"/>
</dbReference>
<evidence type="ECO:0000256" key="5">
    <source>
        <dbReference type="ARBA" id="ARBA00022833"/>
    </source>
</evidence>
<keyword evidence="5" id="KW-0862">Zinc</keyword>
<reference evidence="9" key="2">
    <citation type="journal article" date="2022" name="Hortic Res">
        <title>The genome of Dioscorea zingiberensis sheds light on the biosynthesis, origin and evolution of the medicinally important diosgenin saponins.</title>
        <authorList>
            <person name="Li Y."/>
            <person name="Tan C."/>
            <person name="Li Z."/>
            <person name="Guo J."/>
            <person name="Li S."/>
            <person name="Chen X."/>
            <person name="Wang C."/>
            <person name="Dai X."/>
            <person name="Yang H."/>
            <person name="Song W."/>
            <person name="Hou L."/>
            <person name="Xu J."/>
            <person name="Tong Z."/>
            <person name="Xu A."/>
            <person name="Yuan X."/>
            <person name="Wang W."/>
            <person name="Yang Q."/>
            <person name="Chen L."/>
            <person name="Sun Z."/>
            <person name="Wang K."/>
            <person name="Pan B."/>
            <person name="Chen J."/>
            <person name="Bao Y."/>
            <person name="Liu F."/>
            <person name="Qi X."/>
            <person name="Gang D.R."/>
            <person name="Wen J."/>
            <person name="Li J."/>
        </authorList>
    </citation>
    <scope>NUCLEOTIDE SEQUENCE</scope>
    <source>
        <strain evidence="9">Dzin_1.0</strain>
    </source>
</reference>
<keyword evidence="4 7" id="KW-0863">Zinc-finger</keyword>
<name>A0A9D5CBG1_9LILI</name>
<proteinExistence type="inferred from homology"/>
<dbReference type="EC" id="2.3.2.27" evidence="2"/>
<dbReference type="InterPro" id="IPR001841">
    <property type="entry name" value="Znf_RING"/>
</dbReference>
<dbReference type="SUPFAM" id="SSF57850">
    <property type="entry name" value="RING/U-box"/>
    <property type="match status" value="1"/>
</dbReference>
<dbReference type="InterPro" id="IPR013083">
    <property type="entry name" value="Znf_RING/FYVE/PHD"/>
</dbReference>
<feature type="domain" description="RING-type" evidence="8">
    <location>
        <begin position="75"/>
        <end position="117"/>
    </location>
</feature>
<evidence type="ECO:0000313" key="10">
    <source>
        <dbReference type="Proteomes" id="UP001085076"/>
    </source>
</evidence>
<protein>
    <recommendedName>
        <fullName evidence="2">RING-type E3 ubiquitin transferase</fullName>
        <ecNumber evidence="2">2.3.2.27</ecNumber>
    </recommendedName>
</protein>
<comment type="caution">
    <text evidence="9">The sequence shown here is derived from an EMBL/GenBank/DDBJ whole genome shotgun (WGS) entry which is preliminary data.</text>
</comment>
<evidence type="ECO:0000259" key="8">
    <source>
        <dbReference type="PROSITE" id="PS50089"/>
    </source>
</evidence>
<dbReference type="Proteomes" id="UP001085076">
    <property type="component" value="Miscellaneous, Linkage group lg06"/>
</dbReference>
<sequence>MLWLVLLGLFMICAGMSLVFSIYLCLLWLATISNTPPTSSSSSDANKPVPRRLSQLELEQLAGDQDGLAVGGAECAVCLDDIEAVQRAVVLPSCHHSFHVDCAHTWLSSHPHCPLCRASLLPPLPTTTTTTTTSSESPPS</sequence>
<dbReference type="InterPro" id="IPR053238">
    <property type="entry name" value="RING-H2_zinc_finger"/>
</dbReference>
<dbReference type="EMBL" id="JAGGNH010000006">
    <property type="protein sequence ID" value="KAJ0969849.1"/>
    <property type="molecule type" value="Genomic_DNA"/>
</dbReference>
<evidence type="ECO:0000256" key="1">
    <source>
        <dbReference type="ARBA" id="ARBA00000900"/>
    </source>
</evidence>
<evidence type="ECO:0000256" key="2">
    <source>
        <dbReference type="ARBA" id="ARBA00012483"/>
    </source>
</evidence>
<dbReference type="PANTHER" id="PTHR14155">
    <property type="entry name" value="RING FINGER DOMAIN-CONTAINING"/>
    <property type="match status" value="1"/>
</dbReference>
<dbReference type="PANTHER" id="PTHR14155:SF627">
    <property type="entry name" value="OS06G0192800 PROTEIN"/>
    <property type="match status" value="1"/>
</dbReference>
<evidence type="ECO:0000256" key="7">
    <source>
        <dbReference type="PROSITE-ProRule" id="PRU00175"/>
    </source>
</evidence>
<evidence type="ECO:0000256" key="3">
    <source>
        <dbReference type="ARBA" id="ARBA00022723"/>
    </source>
</evidence>
<gene>
    <name evidence="9" type="ORF">J5N97_022726</name>
</gene>
<accession>A0A9D5CBG1</accession>
<dbReference type="OrthoDB" id="678282at2759"/>
<keyword evidence="10" id="KW-1185">Reference proteome</keyword>
<dbReference type="Pfam" id="PF13639">
    <property type="entry name" value="zf-RING_2"/>
    <property type="match status" value="1"/>
</dbReference>
<dbReference type="GO" id="GO:0008270">
    <property type="term" value="F:zinc ion binding"/>
    <property type="evidence" value="ECO:0007669"/>
    <property type="project" value="UniProtKB-KW"/>
</dbReference>
<keyword evidence="3" id="KW-0479">Metal-binding</keyword>